<feature type="chain" id="PRO_5042908214" description="Transporter" evidence="1">
    <location>
        <begin position="20"/>
        <end position="251"/>
    </location>
</feature>
<dbReference type="EMBL" id="BQKE01000002">
    <property type="protein sequence ID" value="GJM63320.1"/>
    <property type="molecule type" value="Genomic_DNA"/>
</dbReference>
<gene>
    <name evidence="2" type="ORF">PEDI_38720</name>
</gene>
<keyword evidence="1" id="KW-0732">Signal</keyword>
<dbReference type="RefSeq" id="WP_338238501.1">
    <property type="nucleotide sequence ID" value="NZ_BQKE01000002.1"/>
</dbReference>
<sequence>MKKLFLSVLMLVFAFQVFAQDQEAAIDASKPTNFYTLLDNQLEYNAGSQQVGYRASIMYSPREKHLLMGELPILHNLNSKFTGLGDIRMRYFYLPHKDYSKVLGAFGPSIDVYAPTGDFNKGLGSGRWIVAPGITAGILVTDWISFFPVLSYMYQSQRMVATDPESVKKFGDPREMHGMSFQLITPIVFSERFFSMITPVIQMPDFRNGQTNLACEFMAQYALTPKAQISGFYKTDQRMGNIFRLGMTFYL</sequence>
<evidence type="ECO:0008006" key="4">
    <source>
        <dbReference type="Google" id="ProtNLM"/>
    </source>
</evidence>
<comment type="caution">
    <text evidence="2">The sequence shown here is derived from an EMBL/GenBank/DDBJ whole genome shotgun (WGS) entry which is preliminary data.</text>
</comment>
<keyword evidence="3" id="KW-1185">Reference proteome</keyword>
<dbReference type="Proteomes" id="UP001310022">
    <property type="component" value="Unassembled WGS sequence"/>
</dbReference>
<dbReference type="AlphaFoldDB" id="A0AAN4W3I3"/>
<name>A0AAN4W3I3_9BACT</name>
<proteinExistence type="predicted"/>
<evidence type="ECO:0000313" key="2">
    <source>
        <dbReference type="EMBL" id="GJM63320.1"/>
    </source>
</evidence>
<protein>
    <recommendedName>
        <fullName evidence="4">Transporter</fullName>
    </recommendedName>
</protein>
<organism evidence="2 3">
    <name type="scientific">Persicobacter diffluens</name>
    <dbReference type="NCBI Taxonomy" id="981"/>
    <lineage>
        <taxon>Bacteria</taxon>
        <taxon>Pseudomonadati</taxon>
        <taxon>Bacteroidota</taxon>
        <taxon>Cytophagia</taxon>
        <taxon>Cytophagales</taxon>
        <taxon>Persicobacteraceae</taxon>
        <taxon>Persicobacter</taxon>
    </lineage>
</organism>
<feature type="signal peptide" evidence="1">
    <location>
        <begin position="1"/>
        <end position="19"/>
    </location>
</feature>
<accession>A0AAN4W3I3</accession>
<reference evidence="2 3" key="1">
    <citation type="submission" date="2021-12" db="EMBL/GenBank/DDBJ databases">
        <title>Genome sequencing of bacteria with rrn-lacking chromosome and rrn-plasmid.</title>
        <authorList>
            <person name="Anda M."/>
            <person name="Iwasaki W."/>
        </authorList>
    </citation>
    <scope>NUCLEOTIDE SEQUENCE [LARGE SCALE GENOMIC DNA]</scope>
    <source>
        <strain evidence="2 3">NBRC 15940</strain>
    </source>
</reference>
<evidence type="ECO:0000313" key="3">
    <source>
        <dbReference type="Proteomes" id="UP001310022"/>
    </source>
</evidence>
<evidence type="ECO:0000256" key="1">
    <source>
        <dbReference type="SAM" id="SignalP"/>
    </source>
</evidence>